<evidence type="ECO:0000256" key="6">
    <source>
        <dbReference type="ARBA" id="ARBA00031849"/>
    </source>
</evidence>
<keyword evidence="5" id="KW-0496">Mitochondrion</keyword>
<comment type="similarity">
    <text evidence="2">Belongs to the AIM9 family.</text>
</comment>
<evidence type="ECO:0000256" key="1">
    <source>
        <dbReference type="ARBA" id="ARBA00004173"/>
    </source>
</evidence>
<organism evidence="8 9">
    <name type="scientific">Aspergillus sclerotialis</name>
    <dbReference type="NCBI Taxonomy" id="2070753"/>
    <lineage>
        <taxon>Eukaryota</taxon>
        <taxon>Fungi</taxon>
        <taxon>Dikarya</taxon>
        <taxon>Ascomycota</taxon>
        <taxon>Pezizomycotina</taxon>
        <taxon>Eurotiomycetes</taxon>
        <taxon>Eurotiomycetidae</taxon>
        <taxon>Eurotiales</taxon>
        <taxon>Aspergillaceae</taxon>
        <taxon>Aspergillus</taxon>
        <taxon>Aspergillus subgen. Polypaecilum</taxon>
    </lineage>
</organism>
<dbReference type="InterPro" id="IPR011009">
    <property type="entry name" value="Kinase-like_dom_sf"/>
</dbReference>
<evidence type="ECO:0000313" key="8">
    <source>
        <dbReference type="EMBL" id="RJE23926.1"/>
    </source>
</evidence>
<reference evidence="9" key="1">
    <citation type="submission" date="2017-02" db="EMBL/GenBank/DDBJ databases">
        <authorList>
            <person name="Tafer H."/>
            <person name="Lopandic K."/>
        </authorList>
    </citation>
    <scope>NUCLEOTIDE SEQUENCE [LARGE SCALE GENOMIC DNA]</scope>
    <source>
        <strain evidence="9">CBS 366.77</strain>
    </source>
</reference>
<keyword evidence="8" id="KW-0808">Transferase</keyword>
<evidence type="ECO:0000256" key="3">
    <source>
        <dbReference type="ARBA" id="ARBA00016197"/>
    </source>
</evidence>
<proteinExistence type="inferred from homology"/>
<dbReference type="PANTHER" id="PTHR36091:SF1">
    <property type="entry name" value="ALTERED INHERITANCE OF MITOCHONDRIA PROTEIN 9, MITOCHONDRIAL"/>
    <property type="match status" value="1"/>
</dbReference>
<evidence type="ECO:0000256" key="5">
    <source>
        <dbReference type="ARBA" id="ARBA00023128"/>
    </source>
</evidence>
<dbReference type="InterPro" id="IPR051035">
    <property type="entry name" value="Mito_inheritance_9"/>
</dbReference>
<comment type="caution">
    <text evidence="8">The sequence shown here is derived from an EMBL/GenBank/DDBJ whole genome shotgun (WGS) entry which is preliminary data.</text>
</comment>
<dbReference type="Proteomes" id="UP000266188">
    <property type="component" value="Unassembled WGS sequence"/>
</dbReference>
<accession>A0A3A2ZLJ7</accession>
<evidence type="ECO:0000259" key="7">
    <source>
        <dbReference type="Pfam" id="PF01636"/>
    </source>
</evidence>
<dbReference type="GO" id="GO:0016740">
    <property type="term" value="F:transferase activity"/>
    <property type="evidence" value="ECO:0007669"/>
    <property type="project" value="UniProtKB-KW"/>
</dbReference>
<feature type="domain" description="Aminoglycoside phosphotransferase" evidence="7">
    <location>
        <begin position="152"/>
        <end position="213"/>
    </location>
</feature>
<dbReference type="EMBL" id="MVGC01000100">
    <property type="protein sequence ID" value="RJE23926.1"/>
    <property type="molecule type" value="Genomic_DNA"/>
</dbReference>
<comment type="subcellular location">
    <subcellularLocation>
        <location evidence="1">Mitochondrion</location>
    </subcellularLocation>
</comment>
<dbReference type="Gene3D" id="3.90.1200.10">
    <property type="match status" value="1"/>
</dbReference>
<dbReference type="Pfam" id="PF01636">
    <property type="entry name" value="APH"/>
    <property type="match status" value="1"/>
</dbReference>
<dbReference type="PANTHER" id="PTHR36091">
    <property type="entry name" value="ALTERED INHERITANCE OF MITOCHONDRIA PROTEIN 9, MITOCHONDRIAL"/>
    <property type="match status" value="1"/>
</dbReference>
<evidence type="ECO:0000256" key="4">
    <source>
        <dbReference type="ARBA" id="ARBA00022946"/>
    </source>
</evidence>
<protein>
    <recommendedName>
        <fullName evidence="3">Altered inheritance of mitochondria protein 9, mitochondrial</fullName>
    </recommendedName>
    <alternativeName>
        <fullName evidence="6">Found in mitochondrial proteome protein 29</fullName>
    </alternativeName>
</protein>
<gene>
    <name evidence="8" type="ORF">PHISCL_03742</name>
</gene>
<name>A0A3A2ZLJ7_9EURO</name>
<keyword evidence="4" id="KW-0809">Transit peptide</keyword>
<dbReference type="InterPro" id="IPR002575">
    <property type="entry name" value="Aminoglycoside_PTrfase"/>
</dbReference>
<evidence type="ECO:0000256" key="2">
    <source>
        <dbReference type="ARBA" id="ARBA00005543"/>
    </source>
</evidence>
<dbReference type="OrthoDB" id="2906425at2759"/>
<sequence length="413" mass="47588">MPVPKVFAWSADSTNPVGAEYIVMERIPGIQIFKKWDEMGESNRISLIKRITQWERELSEIQFPASGSLYYKSSLKDEERIPLDPVVDPEGAFCAGPSCDLAWSVKRDHPSIYCGPWKTISEMGISLVERSLSNSMDHPNPKLPASLNGPAEERSAILKMAKETIPAVANNPKLLEQSQPTLWHTDLHMGNIFVAEVDPGEVTGFIDWQHCSISRLFLQARWPVFVSLPEDYQKGLVMPQLPPDFEDMDDEEKEIALYNKAKATWTKAYEVATFLNNKKAWKAMQVPLLFKDIFRRCGETWDEGILPLREVLIELFLSQADLGFRERALSLNFTEEQIAQYAKEFEIYEEWHGLHKFVKEMLDTDNDGWISSNRDLNEVRTRNKMLFDYYISKPGISKRSDEIQRMWPFALDI</sequence>
<dbReference type="AlphaFoldDB" id="A0A3A2ZLJ7"/>
<dbReference type="SUPFAM" id="SSF56112">
    <property type="entry name" value="Protein kinase-like (PK-like)"/>
    <property type="match status" value="1"/>
</dbReference>
<evidence type="ECO:0000313" key="9">
    <source>
        <dbReference type="Proteomes" id="UP000266188"/>
    </source>
</evidence>
<dbReference type="GO" id="GO:0005739">
    <property type="term" value="C:mitochondrion"/>
    <property type="evidence" value="ECO:0007669"/>
    <property type="project" value="UniProtKB-SubCell"/>
</dbReference>
<keyword evidence="9" id="KW-1185">Reference proteome</keyword>